<accession>A0A1G2CSZ0</accession>
<dbReference type="STRING" id="1798657.A2648_01510"/>
<keyword evidence="1" id="KW-0812">Transmembrane</keyword>
<dbReference type="AlphaFoldDB" id="A0A1G2CSZ0"/>
<evidence type="ECO:0000256" key="1">
    <source>
        <dbReference type="SAM" id="Phobius"/>
    </source>
</evidence>
<dbReference type="EMBL" id="MHLH01000005">
    <property type="protein sequence ID" value="OGZ04496.1"/>
    <property type="molecule type" value="Genomic_DNA"/>
</dbReference>
<feature type="transmembrane region" description="Helical" evidence="1">
    <location>
        <begin position="6"/>
        <end position="29"/>
    </location>
</feature>
<feature type="transmembrane region" description="Helical" evidence="1">
    <location>
        <begin position="78"/>
        <end position="100"/>
    </location>
</feature>
<evidence type="ECO:0000313" key="3">
    <source>
        <dbReference type="Proteomes" id="UP000178841"/>
    </source>
</evidence>
<dbReference type="Proteomes" id="UP000178841">
    <property type="component" value="Unassembled WGS sequence"/>
</dbReference>
<comment type="caution">
    <text evidence="2">The sequence shown here is derived from an EMBL/GenBank/DDBJ whole genome shotgun (WGS) entry which is preliminary data.</text>
</comment>
<sequence>MSDINIFPVIAATIISFIVGSVWHGPLFGKQWMALSGFTEDRMKKMPLSASQAMVLGFISTLVLGYVISYFVHALGVIAISGALILGLWVWVGFILTTLANTVLWEGRPPKLFVFNLAYALINIWIMTVVLTLWQ</sequence>
<feature type="transmembrane region" description="Helical" evidence="1">
    <location>
        <begin position="112"/>
        <end position="134"/>
    </location>
</feature>
<dbReference type="InterPro" id="IPR013879">
    <property type="entry name" value="DUF1761"/>
</dbReference>
<protein>
    <recommendedName>
        <fullName evidence="4">DUF1761 domain-containing protein</fullName>
    </recommendedName>
</protein>
<evidence type="ECO:0000313" key="2">
    <source>
        <dbReference type="EMBL" id="OGZ04496.1"/>
    </source>
</evidence>
<dbReference type="Pfam" id="PF08570">
    <property type="entry name" value="DUF1761"/>
    <property type="match status" value="1"/>
</dbReference>
<proteinExistence type="predicted"/>
<gene>
    <name evidence="2" type="ORF">A2648_01510</name>
</gene>
<feature type="transmembrane region" description="Helical" evidence="1">
    <location>
        <begin position="50"/>
        <end position="72"/>
    </location>
</feature>
<evidence type="ECO:0008006" key="4">
    <source>
        <dbReference type="Google" id="ProtNLM"/>
    </source>
</evidence>
<reference evidence="2 3" key="1">
    <citation type="journal article" date="2016" name="Nat. Commun.">
        <title>Thousands of microbial genomes shed light on interconnected biogeochemical processes in an aquifer system.</title>
        <authorList>
            <person name="Anantharaman K."/>
            <person name="Brown C.T."/>
            <person name="Hug L.A."/>
            <person name="Sharon I."/>
            <person name="Castelle C.J."/>
            <person name="Probst A.J."/>
            <person name="Thomas B.C."/>
            <person name="Singh A."/>
            <person name="Wilkins M.J."/>
            <person name="Karaoz U."/>
            <person name="Brodie E.L."/>
            <person name="Williams K.H."/>
            <person name="Hubbard S.S."/>
            <person name="Banfield J.F."/>
        </authorList>
    </citation>
    <scope>NUCLEOTIDE SEQUENCE [LARGE SCALE GENOMIC DNA]</scope>
</reference>
<keyword evidence="1" id="KW-0472">Membrane</keyword>
<keyword evidence="1" id="KW-1133">Transmembrane helix</keyword>
<name>A0A1G2CSZ0_9BACT</name>
<organism evidence="2 3">
    <name type="scientific">Candidatus Lloydbacteria bacterium RIFCSPHIGHO2_01_FULL_41_20</name>
    <dbReference type="NCBI Taxonomy" id="1798657"/>
    <lineage>
        <taxon>Bacteria</taxon>
        <taxon>Candidatus Lloydiibacteriota</taxon>
    </lineage>
</organism>